<sequence>MTITFRKGNARRQARLSLFKLKARDPQAFAFKKKVWRVFLQRRVSQRAYKQDARKYWDEVKAAQNRRIALAKEHSARSESAMWELDERCIHNEVYCEKRLSTLESSLRRHFNDCLLDYFKDIYLQLVEWKSAYRPPSSPLDHPKVVLGSLEREFQSIRDCLWCNTGVSSVSTRATRLLGLTAYLQRCVSDFSLALSEEELIDNMIELGRLYYLLETKHNRGELKYQQGALVQRYGEVLQV</sequence>
<keyword evidence="2" id="KW-1185">Reference proteome</keyword>
<protein>
    <submittedName>
        <fullName evidence="1">Uncharacterized protein</fullName>
    </submittedName>
</protein>
<gene>
    <name evidence="1" type="ORF">AAF712_010439</name>
</gene>
<evidence type="ECO:0000313" key="1">
    <source>
        <dbReference type="EMBL" id="KAL0062677.1"/>
    </source>
</evidence>
<dbReference type="EMBL" id="JBBXMP010000099">
    <property type="protein sequence ID" value="KAL0062677.1"/>
    <property type="molecule type" value="Genomic_DNA"/>
</dbReference>
<organism evidence="1 2">
    <name type="scientific">Marasmius tenuissimus</name>
    <dbReference type="NCBI Taxonomy" id="585030"/>
    <lineage>
        <taxon>Eukaryota</taxon>
        <taxon>Fungi</taxon>
        <taxon>Dikarya</taxon>
        <taxon>Basidiomycota</taxon>
        <taxon>Agaricomycotina</taxon>
        <taxon>Agaricomycetes</taxon>
        <taxon>Agaricomycetidae</taxon>
        <taxon>Agaricales</taxon>
        <taxon>Marasmiineae</taxon>
        <taxon>Marasmiaceae</taxon>
        <taxon>Marasmius</taxon>
    </lineage>
</organism>
<accession>A0ABR2ZNC5</accession>
<evidence type="ECO:0000313" key="2">
    <source>
        <dbReference type="Proteomes" id="UP001437256"/>
    </source>
</evidence>
<proteinExistence type="predicted"/>
<name>A0ABR2ZNC5_9AGAR</name>
<reference evidence="1 2" key="1">
    <citation type="submission" date="2024-05" db="EMBL/GenBank/DDBJ databases">
        <title>A draft genome resource for the thread blight pathogen Marasmius tenuissimus strain MS-2.</title>
        <authorList>
            <person name="Yulfo-Soto G.E."/>
            <person name="Baruah I.K."/>
            <person name="Amoako-Attah I."/>
            <person name="Bukari Y."/>
            <person name="Meinhardt L.W."/>
            <person name="Bailey B.A."/>
            <person name="Cohen S.P."/>
        </authorList>
    </citation>
    <scope>NUCLEOTIDE SEQUENCE [LARGE SCALE GENOMIC DNA]</scope>
    <source>
        <strain evidence="1 2">MS-2</strain>
    </source>
</reference>
<dbReference type="Proteomes" id="UP001437256">
    <property type="component" value="Unassembled WGS sequence"/>
</dbReference>
<comment type="caution">
    <text evidence="1">The sequence shown here is derived from an EMBL/GenBank/DDBJ whole genome shotgun (WGS) entry which is preliminary data.</text>
</comment>